<dbReference type="PANTHER" id="PTHR43214:SF42">
    <property type="entry name" value="TRANSCRIPTIONAL REGULATORY PROTEIN DESR"/>
    <property type="match status" value="1"/>
</dbReference>
<accession>A0ABX6YHB4</accession>
<dbReference type="InterPro" id="IPR011006">
    <property type="entry name" value="CheY-like_superfamily"/>
</dbReference>
<dbReference type="InterPro" id="IPR000792">
    <property type="entry name" value="Tscrpt_reg_LuxR_C"/>
</dbReference>
<dbReference type="SUPFAM" id="SSF52172">
    <property type="entry name" value="CheY-like"/>
    <property type="match status" value="1"/>
</dbReference>
<dbReference type="Proteomes" id="UP000662814">
    <property type="component" value="Chromosome"/>
</dbReference>
<proteinExistence type="predicted"/>
<evidence type="ECO:0000313" key="6">
    <source>
        <dbReference type="Proteomes" id="UP000662814"/>
    </source>
</evidence>
<dbReference type="PANTHER" id="PTHR43214">
    <property type="entry name" value="TWO-COMPONENT RESPONSE REGULATOR"/>
    <property type="match status" value="1"/>
</dbReference>
<dbReference type="SMART" id="SM00448">
    <property type="entry name" value="REC"/>
    <property type="match status" value="1"/>
</dbReference>
<dbReference type="InterPro" id="IPR016032">
    <property type="entry name" value="Sig_transdc_resp-reg_C-effctor"/>
</dbReference>
<dbReference type="PROSITE" id="PS50110">
    <property type="entry name" value="RESPONSE_REGULATORY"/>
    <property type="match status" value="1"/>
</dbReference>
<dbReference type="Pfam" id="PF00072">
    <property type="entry name" value="Response_reg"/>
    <property type="match status" value="1"/>
</dbReference>
<dbReference type="CDD" id="cd19930">
    <property type="entry name" value="REC_DesR-like"/>
    <property type="match status" value="1"/>
</dbReference>
<dbReference type="Gene3D" id="3.40.50.2300">
    <property type="match status" value="1"/>
</dbReference>
<evidence type="ECO:0000256" key="2">
    <source>
        <dbReference type="PROSITE-ProRule" id="PRU00169"/>
    </source>
</evidence>
<evidence type="ECO:0000313" key="5">
    <source>
        <dbReference type="EMBL" id="QPZ37772.1"/>
    </source>
</evidence>
<evidence type="ECO:0000256" key="1">
    <source>
        <dbReference type="ARBA" id="ARBA00023125"/>
    </source>
</evidence>
<organism evidence="5 6">
    <name type="scientific">Paramicrobacterium chengjingii</name>
    <dbReference type="NCBI Taxonomy" id="2769067"/>
    <lineage>
        <taxon>Bacteria</taxon>
        <taxon>Bacillati</taxon>
        <taxon>Actinomycetota</taxon>
        <taxon>Actinomycetes</taxon>
        <taxon>Micrococcales</taxon>
        <taxon>Microbacteriaceae</taxon>
        <taxon>Paramicrobacterium</taxon>
    </lineage>
</organism>
<feature type="modified residue" description="4-aspartylphosphate" evidence="2">
    <location>
        <position position="95"/>
    </location>
</feature>
<name>A0ABX6YHB4_9MICO</name>
<evidence type="ECO:0000259" key="3">
    <source>
        <dbReference type="PROSITE" id="PS50043"/>
    </source>
</evidence>
<feature type="domain" description="HTH luxR-type" evidence="3">
    <location>
        <begin position="175"/>
        <end position="240"/>
    </location>
</feature>
<dbReference type="PROSITE" id="PS50043">
    <property type="entry name" value="HTH_LUXR_2"/>
    <property type="match status" value="1"/>
</dbReference>
<keyword evidence="1" id="KW-0238">DNA-binding</keyword>
<keyword evidence="6" id="KW-1185">Reference proteome</keyword>
<dbReference type="PRINTS" id="PR00038">
    <property type="entry name" value="HTHLUXR"/>
</dbReference>
<dbReference type="CDD" id="cd06170">
    <property type="entry name" value="LuxR_C_like"/>
    <property type="match status" value="1"/>
</dbReference>
<feature type="domain" description="Response regulatory" evidence="4">
    <location>
        <begin position="44"/>
        <end position="160"/>
    </location>
</feature>
<dbReference type="SUPFAM" id="SSF46894">
    <property type="entry name" value="C-terminal effector domain of the bipartite response regulators"/>
    <property type="match status" value="1"/>
</dbReference>
<reference evidence="5 6" key="1">
    <citation type="submission" date="2020-12" db="EMBL/GenBank/DDBJ databases">
        <title>Microbacterium sp. HY060.</title>
        <authorList>
            <person name="Zhou J."/>
        </authorList>
    </citation>
    <scope>NUCLEOTIDE SEQUENCE [LARGE SCALE GENOMIC DNA]</scope>
    <source>
        <strain evidence="5 6">HY60</strain>
    </source>
</reference>
<dbReference type="Pfam" id="PF00196">
    <property type="entry name" value="GerE"/>
    <property type="match status" value="1"/>
</dbReference>
<sequence>MGFGHSRNARTRIARRRYPRHRIRCQRVHSDGERSDRREHHVISIVIAEDQTMMRSALTTLLELEEDLSVVAGVGRGDEIALAIREHTPDVALLDIEMPGKSGLDAISDVRRENPDTAVIVVTTFGRAGYLRRAMDAGARGFLVKDNPVEELAASIRRVVAGETIIDQLLAAQALSAGENPLSDREVDVLGTSDGGIPISEIAAQLHLSPATVRNYLSAAIGKLGARNRAEALQLARRNGWV</sequence>
<dbReference type="InterPro" id="IPR039420">
    <property type="entry name" value="WalR-like"/>
</dbReference>
<evidence type="ECO:0000259" key="4">
    <source>
        <dbReference type="PROSITE" id="PS50110"/>
    </source>
</evidence>
<dbReference type="EMBL" id="CP061169">
    <property type="protein sequence ID" value="QPZ37772.1"/>
    <property type="molecule type" value="Genomic_DNA"/>
</dbReference>
<gene>
    <name evidence="5" type="ORF">HCR76_13250</name>
</gene>
<dbReference type="SMART" id="SM00421">
    <property type="entry name" value="HTH_LUXR"/>
    <property type="match status" value="1"/>
</dbReference>
<dbReference type="InterPro" id="IPR001789">
    <property type="entry name" value="Sig_transdc_resp-reg_receiver"/>
</dbReference>
<keyword evidence="2" id="KW-0597">Phosphoprotein</keyword>
<protein>
    <submittedName>
        <fullName evidence="5">Response regulator transcription factor</fullName>
    </submittedName>
</protein>